<evidence type="ECO:0000313" key="3">
    <source>
        <dbReference type="EMBL" id="NSJ51708.1"/>
    </source>
</evidence>
<dbReference type="InterPro" id="IPR002560">
    <property type="entry name" value="Transposase_DDE"/>
</dbReference>
<organism evidence="3 4">
    <name type="scientific">Enterocloster aldenensis</name>
    <dbReference type="NCBI Taxonomy" id="358742"/>
    <lineage>
        <taxon>Bacteria</taxon>
        <taxon>Bacillati</taxon>
        <taxon>Bacillota</taxon>
        <taxon>Clostridia</taxon>
        <taxon>Lachnospirales</taxon>
        <taxon>Lachnospiraceae</taxon>
        <taxon>Enterocloster</taxon>
    </lineage>
</organism>
<sequence length="25" mass="2921">MLNTFEYRLSHGPTEGLNNKMKVLK</sequence>
<comment type="caution">
    <text evidence="3">The sequence shown here is derived from an EMBL/GenBank/DDBJ whole genome shotgun (WGS) entry which is preliminary data.</text>
</comment>
<reference evidence="3 4" key="1">
    <citation type="journal article" date="2020" name="Cell Host Microbe">
        <title>Functional and Genomic Variation between Human-Derived Isolates of Lachnospiraceae Reveals Inter- and Intra-Species Diversity.</title>
        <authorList>
            <person name="Sorbara M.T."/>
            <person name="Littmann E.R."/>
            <person name="Fontana E."/>
            <person name="Moody T.U."/>
            <person name="Kohout C.E."/>
            <person name="Gjonbalaj M."/>
            <person name="Eaton V."/>
            <person name="Seok R."/>
            <person name="Leiner I.M."/>
            <person name="Pamer E.G."/>
        </authorList>
    </citation>
    <scope>NUCLEOTIDE SEQUENCE [LARGE SCALE GENOMIC DNA]</scope>
    <source>
        <strain evidence="3 4">MSK.1.17</strain>
    </source>
</reference>
<feature type="region of interest" description="Disordered" evidence="1">
    <location>
        <begin position="1"/>
        <end position="25"/>
    </location>
</feature>
<evidence type="ECO:0000256" key="1">
    <source>
        <dbReference type="SAM" id="MobiDB-lite"/>
    </source>
</evidence>
<accession>A0ABX2HQS0</accession>
<protein>
    <submittedName>
        <fullName evidence="3">Transposase</fullName>
    </submittedName>
</protein>
<evidence type="ECO:0000313" key="4">
    <source>
        <dbReference type="Proteomes" id="UP000669239"/>
    </source>
</evidence>
<evidence type="ECO:0000259" key="2">
    <source>
        <dbReference type="Pfam" id="PF01610"/>
    </source>
</evidence>
<feature type="domain" description="Transposase IS204/IS1001/IS1096/IS1165 DDE" evidence="2">
    <location>
        <begin position="1"/>
        <end position="25"/>
    </location>
</feature>
<keyword evidence="4" id="KW-1185">Reference proteome</keyword>
<name>A0ABX2HQS0_9FIRM</name>
<dbReference type="EMBL" id="JAAITT010000046">
    <property type="protein sequence ID" value="NSJ51708.1"/>
    <property type="molecule type" value="Genomic_DNA"/>
</dbReference>
<proteinExistence type="predicted"/>
<gene>
    <name evidence="3" type="ORF">G5B36_23825</name>
</gene>
<dbReference type="Proteomes" id="UP000669239">
    <property type="component" value="Unassembled WGS sequence"/>
</dbReference>
<dbReference type="Pfam" id="PF01610">
    <property type="entry name" value="DDE_Tnp_ISL3"/>
    <property type="match status" value="1"/>
</dbReference>